<reference evidence="5" key="2">
    <citation type="submission" date="2025-08" db="UniProtKB">
        <authorList>
            <consortium name="Ensembl"/>
        </authorList>
    </citation>
    <scope>IDENTIFICATION</scope>
</reference>
<dbReference type="GeneTree" id="ENSGT00390000003426"/>
<evidence type="ECO:0000256" key="2">
    <source>
        <dbReference type="ARBA" id="ARBA00008479"/>
    </source>
</evidence>
<organism evidence="5 6">
    <name type="scientific">Ciona savignyi</name>
    <name type="common">Pacific transparent sea squirt</name>
    <dbReference type="NCBI Taxonomy" id="51511"/>
    <lineage>
        <taxon>Eukaryota</taxon>
        <taxon>Metazoa</taxon>
        <taxon>Chordata</taxon>
        <taxon>Tunicata</taxon>
        <taxon>Ascidiacea</taxon>
        <taxon>Phlebobranchia</taxon>
        <taxon>Cionidae</taxon>
        <taxon>Ciona</taxon>
    </lineage>
</organism>
<evidence type="ECO:0000313" key="5">
    <source>
        <dbReference type="Ensembl" id="ENSCSAVP00000000467.1"/>
    </source>
</evidence>
<dbReference type="GO" id="GO:0042273">
    <property type="term" value="P:ribosomal large subunit biogenesis"/>
    <property type="evidence" value="ECO:0007669"/>
    <property type="project" value="TreeGrafter"/>
</dbReference>
<proteinExistence type="inferred from homology"/>
<name>H2Y569_CIOSA</name>
<dbReference type="GO" id="GO:0005730">
    <property type="term" value="C:nucleolus"/>
    <property type="evidence" value="ECO:0007669"/>
    <property type="project" value="UniProtKB-SubCell"/>
</dbReference>
<dbReference type="HOGENOM" id="CLU_115103_0_0_1"/>
<dbReference type="PANTHER" id="PTHR13243:SF1">
    <property type="entry name" value="NUCLEOLAR PROTEIN 16"/>
    <property type="match status" value="1"/>
</dbReference>
<reference evidence="6" key="1">
    <citation type="submission" date="2003-08" db="EMBL/GenBank/DDBJ databases">
        <authorList>
            <person name="Birren B."/>
            <person name="Nusbaum C."/>
            <person name="Abebe A."/>
            <person name="Abouelleil A."/>
            <person name="Adekoya E."/>
            <person name="Ait-zahra M."/>
            <person name="Allen N."/>
            <person name="Allen T."/>
            <person name="An P."/>
            <person name="Anderson M."/>
            <person name="Anderson S."/>
            <person name="Arachchi H."/>
            <person name="Armbruster J."/>
            <person name="Bachantsang P."/>
            <person name="Baldwin J."/>
            <person name="Barry A."/>
            <person name="Bayul T."/>
            <person name="Blitshsteyn B."/>
            <person name="Bloom T."/>
            <person name="Blye J."/>
            <person name="Boguslavskiy L."/>
            <person name="Borowsky M."/>
            <person name="Boukhgalter B."/>
            <person name="Brunache A."/>
            <person name="Butler J."/>
            <person name="Calixte N."/>
            <person name="Calvo S."/>
            <person name="Camarata J."/>
            <person name="Campo K."/>
            <person name="Chang J."/>
            <person name="Cheshatsang Y."/>
            <person name="Citroen M."/>
            <person name="Collymore A."/>
            <person name="Considine T."/>
            <person name="Cook A."/>
            <person name="Cooke P."/>
            <person name="Corum B."/>
            <person name="Cuomo C."/>
            <person name="David R."/>
            <person name="Dawoe T."/>
            <person name="Degray S."/>
            <person name="Dodge S."/>
            <person name="Dooley K."/>
            <person name="Dorje P."/>
            <person name="Dorjee K."/>
            <person name="Dorris L."/>
            <person name="Duffey N."/>
            <person name="Dupes A."/>
            <person name="Elkins T."/>
            <person name="Engels R."/>
            <person name="Erickson J."/>
            <person name="Farina A."/>
            <person name="Faro S."/>
            <person name="Ferreira P."/>
            <person name="Fischer H."/>
            <person name="Fitzgerald M."/>
            <person name="Foley K."/>
            <person name="Gage D."/>
            <person name="Galagan J."/>
            <person name="Gearin G."/>
            <person name="Gnerre S."/>
            <person name="Gnirke A."/>
            <person name="Goyette A."/>
            <person name="Graham J."/>
            <person name="Grandbois E."/>
            <person name="Gyaltsen K."/>
            <person name="Hafez N."/>
            <person name="Hagopian D."/>
            <person name="Hagos B."/>
            <person name="Hall J."/>
            <person name="Hatcher B."/>
            <person name="Heller A."/>
            <person name="Higgins H."/>
            <person name="Honan T."/>
            <person name="Horn A."/>
            <person name="Houde N."/>
            <person name="Hughes L."/>
            <person name="Hulme W."/>
            <person name="Husby E."/>
            <person name="Iliev I."/>
            <person name="Jaffe D."/>
            <person name="Jones C."/>
            <person name="Kamal M."/>
            <person name="Kamat A."/>
            <person name="Kamvysselis M."/>
            <person name="Karlsson E."/>
            <person name="Kells C."/>
            <person name="Kieu A."/>
            <person name="Kisner P."/>
            <person name="Kodira C."/>
            <person name="Kulbokas E."/>
            <person name="Labutti K."/>
            <person name="Lama D."/>
            <person name="Landers T."/>
            <person name="Leger J."/>
            <person name="Levine S."/>
            <person name="Lewis D."/>
            <person name="Lewis T."/>
            <person name="Lindblad-toh K."/>
            <person name="Liu X."/>
            <person name="Lokyitsang T."/>
            <person name="Lokyitsang Y."/>
            <person name="Lucien O."/>
            <person name="Lui A."/>
            <person name="Ma L.J."/>
            <person name="Mabbitt R."/>
            <person name="Macdonald J."/>
            <person name="Maclean C."/>
            <person name="Major J."/>
            <person name="Manning J."/>
            <person name="Marabella R."/>
            <person name="Maru K."/>
            <person name="Matthews C."/>
            <person name="Mauceli E."/>
            <person name="Mccarthy M."/>
            <person name="Mcdonough S."/>
            <person name="Mcghee T."/>
            <person name="Meldrim J."/>
            <person name="Meneus L."/>
            <person name="Mesirov J."/>
            <person name="Mihalev A."/>
            <person name="Mihova T."/>
            <person name="Mikkelsen T."/>
            <person name="Mlenga V."/>
            <person name="Moru K."/>
            <person name="Mozes J."/>
            <person name="Mulrain L."/>
            <person name="Munson G."/>
            <person name="Naylor J."/>
            <person name="Newes C."/>
            <person name="Nguyen C."/>
            <person name="Nguyen N."/>
            <person name="Nguyen T."/>
            <person name="Nicol R."/>
            <person name="Nielsen C."/>
            <person name="Nizzari M."/>
            <person name="Norbu C."/>
            <person name="Norbu N."/>
            <person name="O'donnell P."/>
            <person name="Okoawo O."/>
            <person name="O'leary S."/>
            <person name="Omotosho B."/>
            <person name="O'neill K."/>
            <person name="Osman S."/>
            <person name="Parker S."/>
            <person name="Perrin D."/>
            <person name="Phunkhang P."/>
            <person name="Piqani B."/>
            <person name="Purcell S."/>
            <person name="Rachupka T."/>
            <person name="Ramasamy U."/>
            <person name="Rameau R."/>
            <person name="Ray V."/>
            <person name="Raymond C."/>
            <person name="Retta R."/>
            <person name="Richardson S."/>
            <person name="Rise C."/>
            <person name="Rodriguez J."/>
            <person name="Rogers J."/>
            <person name="Rogov P."/>
            <person name="Rutman M."/>
            <person name="Schupbach R."/>
            <person name="Seaman C."/>
            <person name="Settipalli S."/>
            <person name="Sharpe T."/>
            <person name="Sheridan J."/>
            <person name="Sherpa N."/>
            <person name="Shi J."/>
            <person name="Smirnov S."/>
            <person name="Smith C."/>
            <person name="Sougnez C."/>
            <person name="Spencer B."/>
            <person name="Stalker J."/>
            <person name="Stange-thomann N."/>
            <person name="Stavropoulos S."/>
            <person name="Stetson K."/>
            <person name="Stone C."/>
            <person name="Stone S."/>
            <person name="Stubbs M."/>
            <person name="Talamas J."/>
            <person name="Tchuinga P."/>
            <person name="Tenzing P."/>
            <person name="Tesfaye S."/>
            <person name="Theodore J."/>
            <person name="Thoulutsang Y."/>
            <person name="Topham K."/>
            <person name="Towey S."/>
            <person name="Tsamla T."/>
            <person name="Tsomo N."/>
            <person name="Vallee D."/>
            <person name="Vassiliev H."/>
            <person name="Venkataraman V."/>
            <person name="Vinson J."/>
            <person name="Vo A."/>
            <person name="Wade C."/>
            <person name="Wang S."/>
            <person name="Wangchuk T."/>
            <person name="Wangdi T."/>
            <person name="Whittaker C."/>
            <person name="Wilkinson J."/>
            <person name="Wu Y."/>
            <person name="Wyman D."/>
            <person name="Yadav S."/>
            <person name="Yang S."/>
            <person name="Yang X."/>
            <person name="Yeager S."/>
            <person name="Yee E."/>
            <person name="Young G."/>
            <person name="Zainoun J."/>
            <person name="Zembeck L."/>
            <person name="Zimmer A."/>
            <person name="Zody M."/>
            <person name="Lander E."/>
        </authorList>
    </citation>
    <scope>NUCLEOTIDE SEQUENCE [LARGE SCALE GENOMIC DNA]</scope>
</reference>
<dbReference type="Ensembl" id="ENSCSAVT00000000472.1">
    <property type="protein sequence ID" value="ENSCSAVP00000000467.1"/>
    <property type="gene ID" value="ENSCSAVG00000000269.1"/>
</dbReference>
<sequence>MPSAKKNRRKTINYTNKKKMWKKVKQKTQVHIPCEQIKNSWDSKKTVKQNLSEMGIAVNPNAVLPIPKPYVFPTIIAEESKPVVVKPTVLKEMELEAEQGEKERNIKLPADNVLFCIYMLDKYKEDYKAMARDKRNAYQLTPKQIRHEIREFKRSKQQYQKYLDSKREQIVNDEVMQT</sequence>
<evidence type="ECO:0000313" key="6">
    <source>
        <dbReference type="Proteomes" id="UP000007875"/>
    </source>
</evidence>
<dbReference type="PANTHER" id="PTHR13243">
    <property type="entry name" value="HSPC111 PROTEIN-RELATED"/>
    <property type="match status" value="1"/>
</dbReference>
<dbReference type="FunCoup" id="H2Y569">
    <property type="interactions" value="210"/>
</dbReference>
<dbReference type="AlphaFoldDB" id="H2Y569"/>
<dbReference type="eggNOG" id="KOG4706">
    <property type="taxonomic scope" value="Eukaryota"/>
</dbReference>
<evidence type="ECO:0000256" key="1">
    <source>
        <dbReference type="ARBA" id="ARBA00004604"/>
    </source>
</evidence>
<comment type="similarity">
    <text evidence="2">Belongs to the NOP16 family.</text>
</comment>
<comment type="subcellular location">
    <subcellularLocation>
        <location evidence="1">Nucleus</location>
        <location evidence="1">Nucleolus</location>
    </subcellularLocation>
</comment>
<keyword evidence="4" id="KW-0539">Nucleus</keyword>
<keyword evidence="6" id="KW-1185">Reference proteome</keyword>
<dbReference type="Pfam" id="PF09420">
    <property type="entry name" value="Nop16"/>
    <property type="match status" value="2"/>
</dbReference>
<dbReference type="OMA" id="IDYVKHM"/>
<dbReference type="Proteomes" id="UP000007875">
    <property type="component" value="Unassembled WGS sequence"/>
</dbReference>
<reference evidence="5" key="3">
    <citation type="submission" date="2025-09" db="UniProtKB">
        <authorList>
            <consortium name="Ensembl"/>
        </authorList>
    </citation>
    <scope>IDENTIFICATION</scope>
</reference>
<accession>H2Y569</accession>
<evidence type="ECO:0000256" key="3">
    <source>
        <dbReference type="ARBA" id="ARBA00015522"/>
    </source>
</evidence>
<dbReference type="InParanoid" id="H2Y569"/>
<evidence type="ECO:0000256" key="4">
    <source>
        <dbReference type="ARBA" id="ARBA00023242"/>
    </source>
</evidence>
<dbReference type="STRING" id="51511.ENSCSAVP00000000467"/>
<protein>
    <recommendedName>
        <fullName evidence="3">Nucleolar protein 16</fullName>
    </recommendedName>
</protein>
<dbReference type="InterPro" id="IPR019002">
    <property type="entry name" value="Ribosome_biogenesis_Nop16"/>
</dbReference>